<evidence type="ECO:0000313" key="2">
    <source>
        <dbReference type="Proteomes" id="UP000070121"/>
    </source>
</evidence>
<proteinExistence type="predicted"/>
<dbReference type="AlphaFoldDB" id="A0A135UYL7"/>
<gene>
    <name evidence="1" type="ORF">CSAL01_03479</name>
</gene>
<accession>A0A135UYL7</accession>
<comment type="caution">
    <text evidence="1">The sequence shown here is derived from an EMBL/GenBank/DDBJ whole genome shotgun (WGS) entry which is preliminary data.</text>
</comment>
<name>A0A135UYL7_9PEZI</name>
<protein>
    <submittedName>
        <fullName evidence="1">Uncharacterized protein</fullName>
    </submittedName>
</protein>
<sequence length="97" mass="10905">MYDLRADILQFLLGPAKPDLKHNIQRRAFWTSGSDAGPNTVHFYQRVASAAAGLCHNLNVDRMQEHQGFDSVGAWAVVAVRAECKKSVWQLWHEALS</sequence>
<dbReference type="Proteomes" id="UP000070121">
    <property type="component" value="Unassembled WGS sequence"/>
</dbReference>
<evidence type="ECO:0000313" key="1">
    <source>
        <dbReference type="EMBL" id="KXH65486.1"/>
    </source>
</evidence>
<keyword evidence="2" id="KW-1185">Reference proteome</keyword>
<dbReference type="EMBL" id="JFFI01000882">
    <property type="protein sequence ID" value="KXH65486.1"/>
    <property type="molecule type" value="Genomic_DNA"/>
</dbReference>
<reference evidence="1 2" key="1">
    <citation type="submission" date="2014-02" db="EMBL/GenBank/DDBJ databases">
        <title>The genome sequence of Colletotrichum salicis CBS 607.94.</title>
        <authorList>
            <person name="Baroncelli R."/>
            <person name="Thon M.R."/>
        </authorList>
    </citation>
    <scope>NUCLEOTIDE SEQUENCE [LARGE SCALE GENOMIC DNA]</scope>
    <source>
        <strain evidence="1 2">CBS 607.94</strain>
    </source>
</reference>
<organism evidence="1 2">
    <name type="scientific">Colletotrichum salicis</name>
    <dbReference type="NCBI Taxonomy" id="1209931"/>
    <lineage>
        <taxon>Eukaryota</taxon>
        <taxon>Fungi</taxon>
        <taxon>Dikarya</taxon>
        <taxon>Ascomycota</taxon>
        <taxon>Pezizomycotina</taxon>
        <taxon>Sordariomycetes</taxon>
        <taxon>Hypocreomycetidae</taxon>
        <taxon>Glomerellales</taxon>
        <taxon>Glomerellaceae</taxon>
        <taxon>Colletotrichum</taxon>
        <taxon>Colletotrichum acutatum species complex</taxon>
    </lineage>
</organism>